<keyword evidence="1" id="KW-0238">DNA-binding</keyword>
<keyword evidence="4" id="KW-1185">Reference proteome</keyword>
<proteinExistence type="predicted"/>
<dbReference type="Proteomes" id="UP000051054">
    <property type="component" value="Unassembled WGS sequence"/>
</dbReference>
<reference evidence="3 4" key="1">
    <citation type="journal article" date="2015" name="Genome Announc.">
        <title>Expanding the biotechnology potential of lactobacilli through comparative genomics of 213 strains and associated genera.</title>
        <authorList>
            <person name="Sun Z."/>
            <person name="Harris H.M."/>
            <person name="McCann A."/>
            <person name="Guo C."/>
            <person name="Argimon S."/>
            <person name="Zhang W."/>
            <person name="Yang X."/>
            <person name="Jeffery I.B."/>
            <person name="Cooney J.C."/>
            <person name="Kagawa T.F."/>
            <person name="Liu W."/>
            <person name="Song Y."/>
            <person name="Salvetti E."/>
            <person name="Wrobel A."/>
            <person name="Rasinkangas P."/>
            <person name="Parkhill J."/>
            <person name="Rea M.C."/>
            <person name="O'Sullivan O."/>
            <person name="Ritari J."/>
            <person name="Douillard F.P."/>
            <person name="Paul Ross R."/>
            <person name="Yang R."/>
            <person name="Briner A.E."/>
            <person name="Felis G.E."/>
            <person name="de Vos W.M."/>
            <person name="Barrangou R."/>
            <person name="Klaenhammer T.R."/>
            <person name="Caufield P.W."/>
            <person name="Cui Y."/>
            <person name="Zhang H."/>
            <person name="O'Toole P.W."/>
        </authorList>
    </citation>
    <scope>NUCLEOTIDE SEQUENCE [LARGE SCALE GENOMIC DNA]</scope>
    <source>
        <strain evidence="3 4">DSM 18933</strain>
    </source>
</reference>
<evidence type="ECO:0000313" key="3">
    <source>
        <dbReference type="EMBL" id="KRM19452.1"/>
    </source>
</evidence>
<feature type="domain" description="Cas12f1-like TNB" evidence="2">
    <location>
        <begin position="2"/>
        <end position="79"/>
    </location>
</feature>
<dbReference type="GO" id="GO:0003677">
    <property type="term" value="F:DNA binding"/>
    <property type="evidence" value="ECO:0007669"/>
    <property type="project" value="UniProtKB-KW"/>
</dbReference>
<dbReference type="AlphaFoldDB" id="A0A0R1WZ44"/>
<dbReference type="Pfam" id="PF07282">
    <property type="entry name" value="Cas12f1-like_TNB"/>
    <property type="match status" value="1"/>
</dbReference>
<gene>
    <name evidence="3" type="ORF">FC40_GL000067</name>
</gene>
<dbReference type="PATRIC" id="fig|1423755.3.peg.77"/>
<accession>A0A0R1WZ44</accession>
<name>A0A0R1WZ44_9LACO</name>
<evidence type="ECO:0000256" key="1">
    <source>
        <dbReference type="ARBA" id="ARBA00023125"/>
    </source>
</evidence>
<dbReference type="EMBL" id="AZGD01000048">
    <property type="protein sequence ID" value="KRM19452.1"/>
    <property type="molecule type" value="Genomic_DNA"/>
</dbReference>
<sequence>MVNMLVYKAQLQGINVVQTNESYTSQTSFLDNEKPVKQNGNYHRKLKGLSLNNRRIKRGLFKSNQGKLINADVNGAYQILRKVFPKVNSDGIEGLVFSPVKYNVKF</sequence>
<protein>
    <recommendedName>
        <fullName evidence="2">Cas12f1-like TNB domain-containing protein</fullName>
    </recommendedName>
</protein>
<organism evidence="3 4">
    <name type="scientific">Ligilactobacillus hayakitensis DSM 18933 = JCM 14209</name>
    <dbReference type="NCBI Taxonomy" id="1423755"/>
    <lineage>
        <taxon>Bacteria</taxon>
        <taxon>Bacillati</taxon>
        <taxon>Bacillota</taxon>
        <taxon>Bacilli</taxon>
        <taxon>Lactobacillales</taxon>
        <taxon>Lactobacillaceae</taxon>
        <taxon>Ligilactobacillus</taxon>
    </lineage>
</organism>
<evidence type="ECO:0000259" key="2">
    <source>
        <dbReference type="Pfam" id="PF07282"/>
    </source>
</evidence>
<dbReference type="eggNOG" id="COG0675">
    <property type="taxonomic scope" value="Bacteria"/>
</dbReference>
<evidence type="ECO:0000313" key="4">
    <source>
        <dbReference type="Proteomes" id="UP000051054"/>
    </source>
</evidence>
<comment type="caution">
    <text evidence="3">The sequence shown here is derived from an EMBL/GenBank/DDBJ whole genome shotgun (WGS) entry which is preliminary data.</text>
</comment>
<dbReference type="InterPro" id="IPR010095">
    <property type="entry name" value="Cas12f1-like_TNB"/>
</dbReference>